<dbReference type="PANTHER" id="PTHR47977">
    <property type="entry name" value="RAS-RELATED PROTEIN RAB"/>
    <property type="match status" value="1"/>
</dbReference>
<dbReference type="InterPro" id="IPR050227">
    <property type="entry name" value="Rab"/>
</dbReference>
<keyword evidence="2" id="KW-0963">Cytoplasm</keyword>
<organism evidence="10 11">
    <name type="scientific">Mesorhabditis belari</name>
    <dbReference type="NCBI Taxonomy" id="2138241"/>
    <lineage>
        <taxon>Eukaryota</taxon>
        <taxon>Metazoa</taxon>
        <taxon>Ecdysozoa</taxon>
        <taxon>Nematoda</taxon>
        <taxon>Chromadorea</taxon>
        <taxon>Rhabditida</taxon>
        <taxon>Rhabditina</taxon>
        <taxon>Rhabditomorpha</taxon>
        <taxon>Rhabditoidea</taxon>
        <taxon>Rhabditidae</taxon>
        <taxon>Mesorhabditinae</taxon>
        <taxon>Mesorhabditis</taxon>
    </lineage>
</organism>
<dbReference type="Proteomes" id="UP000887575">
    <property type="component" value="Unassembled WGS sequence"/>
</dbReference>
<accession>A0AAF3ED26</accession>
<keyword evidence="5 7" id="KW-0175">Coiled coil</keyword>
<feature type="region of interest" description="Disordered" evidence="8">
    <location>
        <begin position="359"/>
        <end position="385"/>
    </location>
</feature>
<dbReference type="CDD" id="cd00051">
    <property type="entry name" value="EFh"/>
    <property type="match status" value="1"/>
</dbReference>
<dbReference type="InterPro" id="IPR005225">
    <property type="entry name" value="Small_GTP-bd"/>
</dbReference>
<evidence type="ECO:0000313" key="10">
    <source>
        <dbReference type="Proteomes" id="UP000887575"/>
    </source>
</evidence>
<dbReference type="Gene3D" id="3.40.50.300">
    <property type="entry name" value="P-loop containing nucleotide triphosphate hydrolases"/>
    <property type="match status" value="1"/>
</dbReference>
<feature type="coiled-coil region" evidence="7">
    <location>
        <begin position="165"/>
        <end position="292"/>
    </location>
</feature>
<feature type="domain" description="EF-hand" evidence="9">
    <location>
        <begin position="33"/>
        <end position="68"/>
    </location>
</feature>
<dbReference type="PROSITE" id="PS51417">
    <property type="entry name" value="ARF"/>
    <property type="match status" value="1"/>
</dbReference>
<dbReference type="NCBIfam" id="TIGR00231">
    <property type="entry name" value="small_GTP"/>
    <property type="match status" value="1"/>
</dbReference>
<name>A0AAF3ED26_9BILA</name>
<dbReference type="SUPFAM" id="SSF52540">
    <property type="entry name" value="P-loop containing nucleoside triphosphate hydrolases"/>
    <property type="match status" value="1"/>
</dbReference>
<comment type="subcellular location">
    <subcellularLocation>
        <location evidence="1">Cytoplasm</location>
    </subcellularLocation>
</comment>
<reference evidence="11" key="1">
    <citation type="submission" date="2024-02" db="UniProtKB">
        <authorList>
            <consortium name="WormBaseParasite"/>
        </authorList>
    </citation>
    <scope>IDENTIFICATION</scope>
</reference>
<dbReference type="PROSITE" id="PS00018">
    <property type="entry name" value="EF_HAND_1"/>
    <property type="match status" value="1"/>
</dbReference>
<keyword evidence="6" id="KW-0342">GTP-binding</keyword>
<dbReference type="InterPro" id="IPR027417">
    <property type="entry name" value="P-loop_NTPase"/>
</dbReference>
<dbReference type="SMART" id="SM00176">
    <property type="entry name" value="RAN"/>
    <property type="match status" value="1"/>
</dbReference>
<dbReference type="SUPFAM" id="SSF47473">
    <property type="entry name" value="EF-hand"/>
    <property type="match status" value="1"/>
</dbReference>
<dbReference type="PROSITE" id="PS51421">
    <property type="entry name" value="RAS"/>
    <property type="match status" value="1"/>
</dbReference>
<keyword evidence="4" id="KW-0106">Calcium</keyword>
<protein>
    <submittedName>
        <fullName evidence="11">EF-hand domain-containing protein</fullName>
    </submittedName>
</protein>
<dbReference type="GO" id="GO:0005525">
    <property type="term" value="F:GTP binding"/>
    <property type="evidence" value="ECO:0007669"/>
    <property type="project" value="UniProtKB-KW"/>
</dbReference>
<dbReference type="SMART" id="SM00177">
    <property type="entry name" value="ARF"/>
    <property type="match status" value="1"/>
</dbReference>
<dbReference type="WBParaSite" id="MBELARI_LOCUS11845">
    <property type="protein sequence ID" value="MBELARI_LOCUS11845"/>
    <property type="gene ID" value="MBELARI_LOCUS11845"/>
</dbReference>
<dbReference type="SMART" id="SM00174">
    <property type="entry name" value="RHO"/>
    <property type="match status" value="1"/>
</dbReference>
<dbReference type="Pfam" id="PF00071">
    <property type="entry name" value="Ras"/>
    <property type="match status" value="1"/>
</dbReference>
<dbReference type="AlphaFoldDB" id="A0AAF3ED26"/>
<evidence type="ECO:0000256" key="4">
    <source>
        <dbReference type="ARBA" id="ARBA00022837"/>
    </source>
</evidence>
<evidence type="ECO:0000256" key="7">
    <source>
        <dbReference type="SAM" id="Coils"/>
    </source>
</evidence>
<dbReference type="InterPro" id="IPR001806">
    <property type="entry name" value="Small_GTPase"/>
</dbReference>
<dbReference type="PROSITE" id="PS51420">
    <property type="entry name" value="RHO"/>
    <property type="match status" value="1"/>
</dbReference>
<dbReference type="InterPro" id="IPR002048">
    <property type="entry name" value="EF_hand_dom"/>
</dbReference>
<dbReference type="FunFam" id="3.40.50.300:FF:001348">
    <property type="entry name" value="Ras and EF-hand domain-containing protein"/>
    <property type="match status" value="1"/>
</dbReference>
<evidence type="ECO:0000256" key="6">
    <source>
        <dbReference type="ARBA" id="ARBA00023134"/>
    </source>
</evidence>
<dbReference type="Pfam" id="PF13499">
    <property type="entry name" value="EF-hand_7"/>
    <property type="match status" value="1"/>
</dbReference>
<dbReference type="SMART" id="SM00054">
    <property type="entry name" value="EFh"/>
    <property type="match status" value="2"/>
</dbReference>
<dbReference type="SMART" id="SM00175">
    <property type="entry name" value="RAB"/>
    <property type="match status" value="1"/>
</dbReference>
<evidence type="ECO:0000256" key="1">
    <source>
        <dbReference type="ARBA" id="ARBA00004496"/>
    </source>
</evidence>
<evidence type="ECO:0000256" key="2">
    <source>
        <dbReference type="ARBA" id="ARBA00022490"/>
    </source>
</evidence>
<dbReference type="GO" id="GO:0003924">
    <property type="term" value="F:GTPase activity"/>
    <property type="evidence" value="ECO:0007669"/>
    <property type="project" value="InterPro"/>
</dbReference>
<dbReference type="Gene3D" id="1.10.238.10">
    <property type="entry name" value="EF-hand"/>
    <property type="match status" value="1"/>
</dbReference>
<dbReference type="PROSITE" id="PS51419">
    <property type="entry name" value="RAB"/>
    <property type="match status" value="1"/>
</dbReference>
<dbReference type="GO" id="GO:0005737">
    <property type="term" value="C:cytoplasm"/>
    <property type="evidence" value="ECO:0007669"/>
    <property type="project" value="UniProtKB-SubCell"/>
</dbReference>
<evidence type="ECO:0000256" key="5">
    <source>
        <dbReference type="ARBA" id="ARBA00023054"/>
    </source>
</evidence>
<keyword evidence="10" id="KW-1185">Reference proteome</keyword>
<dbReference type="InterPro" id="IPR018247">
    <property type="entry name" value="EF_Hand_1_Ca_BS"/>
</dbReference>
<keyword evidence="3" id="KW-0547">Nucleotide-binding</keyword>
<dbReference type="GO" id="GO:0005509">
    <property type="term" value="F:calcium ion binding"/>
    <property type="evidence" value="ECO:0007669"/>
    <property type="project" value="InterPro"/>
</dbReference>
<dbReference type="InterPro" id="IPR011992">
    <property type="entry name" value="EF-hand-dom_pair"/>
</dbReference>
<dbReference type="CDD" id="cd00154">
    <property type="entry name" value="Rab"/>
    <property type="match status" value="1"/>
</dbReference>
<evidence type="ECO:0000256" key="3">
    <source>
        <dbReference type="ARBA" id="ARBA00022741"/>
    </source>
</evidence>
<evidence type="ECO:0000259" key="9">
    <source>
        <dbReference type="PROSITE" id="PS50222"/>
    </source>
</evidence>
<sequence length="627" mass="71321">MEDAETERLFHQCDRGRKGYLTESDLKAVCPQLDNQDIAFIFASLDTDGSGKIEKDEFLHGFLATVARAEQSGCNGLASRASAREEVYESDGNSSRRQLRLETQNRNYAGYQEECYYSESDRERIDFSMPCQDEVIALYEQLQTTGMPQLLGKFERVVGKFCREIQGHKEENERLQHVYTNEKEMYNRRMEDIETEIDEQLLIAERKARLEERDRLEKEKEMMKEKMEMEMREMRDNIDRLQRVEALLEREGQRRGAANELRSQLHEISTENVELRRNMAENQLELAVIKSELAQTRADYDAKRMQLASEMERERAANSDSEQVHKQLQLLFDANRKLAETNETLRQALNKRKSIVHEFHLRSPSPRPSPQPFQSPTQERPSQILLSPTYSTRMSDEEADSGLAMGYESSDIDERTQQKVQFVTPEVVPSGAVAERTFRVVMCGDAAVGKSSLVNRIVNGQFLSNLPSTLGVDFHVKTVKHDGKVVALQLWDTAGQERFRSLCKSYFRRADGAILVYDVSSEQSFLRVRHWMETIQEAVERPIPIVLLANKSDLRDSGRAVISANQGSTLAAKMGVLFSETSALDGNNVDPVVHTLTREMLAVEDVEVKASGVVLTKGPPKKGGCCG</sequence>
<dbReference type="PROSITE" id="PS50222">
    <property type="entry name" value="EF_HAND_2"/>
    <property type="match status" value="1"/>
</dbReference>
<dbReference type="SMART" id="SM00173">
    <property type="entry name" value="RAS"/>
    <property type="match status" value="1"/>
</dbReference>
<dbReference type="PRINTS" id="PR00449">
    <property type="entry name" value="RASTRNSFRMNG"/>
</dbReference>
<proteinExistence type="predicted"/>
<evidence type="ECO:0000256" key="8">
    <source>
        <dbReference type="SAM" id="MobiDB-lite"/>
    </source>
</evidence>
<evidence type="ECO:0000313" key="11">
    <source>
        <dbReference type="WBParaSite" id="MBELARI_LOCUS11845"/>
    </source>
</evidence>